<gene>
    <name evidence="1" type="ORF">RF55_22200</name>
</gene>
<protein>
    <submittedName>
        <fullName evidence="1">Uncharacterized protein</fullName>
    </submittedName>
</protein>
<accession>A0A0J7JX62</accession>
<organism evidence="1 2">
    <name type="scientific">Lasius niger</name>
    <name type="common">Black garden ant</name>
    <dbReference type="NCBI Taxonomy" id="67767"/>
    <lineage>
        <taxon>Eukaryota</taxon>
        <taxon>Metazoa</taxon>
        <taxon>Ecdysozoa</taxon>
        <taxon>Arthropoda</taxon>
        <taxon>Hexapoda</taxon>
        <taxon>Insecta</taxon>
        <taxon>Pterygota</taxon>
        <taxon>Neoptera</taxon>
        <taxon>Endopterygota</taxon>
        <taxon>Hymenoptera</taxon>
        <taxon>Apocrita</taxon>
        <taxon>Aculeata</taxon>
        <taxon>Formicoidea</taxon>
        <taxon>Formicidae</taxon>
        <taxon>Formicinae</taxon>
        <taxon>Lasius</taxon>
        <taxon>Lasius</taxon>
    </lineage>
</organism>
<dbReference type="AlphaFoldDB" id="A0A0J7JX62"/>
<name>A0A0J7JX62_LASNI</name>
<dbReference type="Proteomes" id="UP000036403">
    <property type="component" value="Unassembled WGS sequence"/>
</dbReference>
<reference evidence="1 2" key="1">
    <citation type="submission" date="2015-04" db="EMBL/GenBank/DDBJ databases">
        <title>Lasius niger genome sequencing.</title>
        <authorList>
            <person name="Konorov E.A."/>
            <person name="Nikitin M.A."/>
            <person name="Kirill M.V."/>
            <person name="Chang P."/>
        </authorList>
    </citation>
    <scope>NUCLEOTIDE SEQUENCE [LARGE SCALE GENOMIC DNA]</scope>
    <source>
        <tissue evidence="1">Whole</tissue>
    </source>
</reference>
<dbReference type="PaxDb" id="67767-A0A0J7JX62"/>
<proteinExistence type="predicted"/>
<sequence length="173" mass="20308">MPHPVADHPLRARLAGQPAVIGQLQPFLTVIIDIGEAQHMRRHFAGRIITAIFALTIDARDPQRQNLLRAFRLHLSAQIEEFFVRMRLQALTQIAQPHTQQRSQRGQPLRTRQYLARYRPDRHYRRRNRQWLAVAIENRATRYRDRHHPDETGVTLSLIKIFVDNLQIDGAQH</sequence>
<keyword evidence="2" id="KW-1185">Reference proteome</keyword>
<evidence type="ECO:0000313" key="2">
    <source>
        <dbReference type="Proteomes" id="UP000036403"/>
    </source>
</evidence>
<comment type="caution">
    <text evidence="1">The sequence shown here is derived from an EMBL/GenBank/DDBJ whole genome shotgun (WGS) entry which is preliminary data.</text>
</comment>
<evidence type="ECO:0000313" key="1">
    <source>
        <dbReference type="EMBL" id="KMQ82667.1"/>
    </source>
</evidence>
<dbReference type="EMBL" id="LBMM01023796">
    <property type="protein sequence ID" value="KMQ82667.1"/>
    <property type="molecule type" value="Genomic_DNA"/>
</dbReference>